<proteinExistence type="predicted"/>
<evidence type="ECO:0000313" key="1">
    <source>
        <dbReference type="Proteomes" id="UP000887577"/>
    </source>
</evidence>
<name>A0A914ZG22_9BILA</name>
<evidence type="ECO:0000313" key="2">
    <source>
        <dbReference type="WBParaSite" id="PSU_v2.g9232.t1"/>
    </source>
</evidence>
<keyword evidence="1" id="KW-1185">Reference proteome</keyword>
<protein>
    <submittedName>
        <fullName evidence="2">Uncharacterized protein</fullName>
    </submittedName>
</protein>
<dbReference type="AlphaFoldDB" id="A0A914ZG22"/>
<dbReference type="Proteomes" id="UP000887577">
    <property type="component" value="Unplaced"/>
</dbReference>
<sequence length="120" mass="13644">MLVKSVTEKSTSSAAFICGVLKYCIAKKTVIERSQPYQYGFDDAARLIYLRTVVRFQNLDTGSDIEEKRKSKVEFYSQPGDKLHDNLPKKLGGSSLMGNWFPLKSNTNIKEWESALEKVM</sequence>
<dbReference type="WBParaSite" id="PSU_v2.g9232.t1">
    <property type="protein sequence ID" value="PSU_v2.g9232.t1"/>
    <property type="gene ID" value="PSU_v2.g9232"/>
</dbReference>
<reference evidence="2" key="1">
    <citation type="submission" date="2022-11" db="UniProtKB">
        <authorList>
            <consortium name="WormBaseParasite"/>
        </authorList>
    </citation>
    <scope>IDENTIFICATION</scope>
</reference>
<accession>A0A914ZG22</accession>
<organism evidence="1 2">
    <name type="scientific">Panagrolaimus superbus</name>
    <dbReference type="NCBI Taxonomy" id="310955"/>
    <lineage>
        <taxon>Eukaryota</taxon>
        <taxon>Metazoa</taxon>
        <taxon>Ecdysozoa</taxon>
        <taxon>Nematoda</taxon>
        <taxon>Chromadorea</taxon>
        <taxon>Rhabditida</taxon>
        <taxon>Tylenchina</taxon>
        <taxon>Panagrolaimomorpha</taxon>
        <taxon>Panagrolaimoidea</taxon>
        <taxon>Panagrolaimidae</taxon>
        <taxon>Panagrolaimus</taxon>
    </lineage>
</organism>